<feature type="transmembrane region" description="Helical" evidence="1">
    <location>
        <begin position="131"/>
        <end position="150"/>
    </location>
</feature>
<name>C6BX95_MARSD</name>
<dbReference type="EMBL" id="CP001649">
    <property type="protein sequence ID" value="ACS80401.1"/>
    <property type="molecule type" value="Genomic_DNA"/>
</dbReference>
<protein>
    <recommendedName>
        <fullName evidence="4">Nickel transport protein</fullName>
    </recommendedName>
</protein>
<dbReference type="HOGENOM" id="CLU_105325_1_1_7"/>
<proteinExistence type="predicted"/>
<organism evidence="2 3">
    <name type="scientific">Maridesulfovibrio salexigens (strain ATCC 14822 / DSM 2638 / NCIMB 8403 / VKM B-1763)</name>
    <name type="common">Desulfovibrio salexigens</name>
    <dbReference type="NCBI Taxonomy" id="526222"/>
    <lineage>
        <taxon>Bacteria</taxon>
        <taxon>Pseudomonadati</taxon>
        <taxon>Thermodesulfobacteriota</taxon>
        <taxon>Desulfovibrionia</taxon>
        <taxon>Desulfovibrionales</taxon>
        <taxon>Desulfovibrionaceae</taxon>
        <taxon>Maridesulfovibrio</taxon>
    </lineage>
</organism>
<dbReference type="Proteomes" id="UP000002601">
    <property type="component" value="Chromosome"/>
</dbReference>
<keyword evidence="1" id="KW-0812">Transmembrane</keyword>
<accession>C6BX95</accession>
<dbReference type="eggNOG" id="COG5266">
    <property type="taxonomic scope" value="Bacteria"/>
</dbReference>
<keyword evidence="3" id="KW-1185">Reference proteome</keyword>
<evidence type="ECO:0000313" key="2">
    <source>
        <dbReference type="EMBL" id="ACS80401.1"/>
    </source>
</evidence>
<dbReference type="AlphaFoldDB" id="C6BX95"/>
<keyword evidence="1" id="KW-0472">Membrane</keyword>
<evidence type="ECO:0008006" key="4">
    <source>
        <dbReference type="Google" id="ProtNLM"/>
    </source>
</evidence>
<gene>
    <name evidence="2" type="ordered locus">Desal_2345</name>
</gene>
<evidence type="ECO:0000313" key="3">
    <source>
        <dbReference type="Proteomes" id="UP000002601"/>
    </source>
</evidence>
<evidence type="ECO:0000256" key="1">
    <source>
        <dbReference type="SAM" id="Phobius"/>
    </source>
</evidence>
<dbReference type="KEGG" id="dsa:Desal_2345"/>
<dbReference type="STRING" id="526222.Desal_2345"/>
<keyword evidence="1" id="KW-1133">Transmembrane helix</keyword>
<sequence length="164" mass="17794">MKLSKILPVVTLVAAGILYLSNIAWAHGVAYEMIETSPAVTFKSGFSSGDPIAYGQVLIYAPDNAEVEFQNGRTDRNGVFSFLPDRPGIWKVEVDGGLGHKLIFDVEVAGSEKNELAAHKKETPLQGSIEIRALLGISLIFNLCLIASYLRARRKATAMKNADS</sequence>
<dbReference type="OrthoDB" id="9815598at2"/>
<reference evidence="2 3" key="1">
    <citation type="submission" date="2009-06" db="EMBL/GenBank/DDBJ databases">
        <title>Complete sequence of Desulfovibrio salexigens DSM 2638.</title>
        <authorList>
            <consortium name="US DOE Joint Genome Institute"/>
            <person name="Lucas S."/>
            <person name="Copeland A."/>
            <person name="Lapidus A."/>
            <person name="Glavina del Rio T."/>
            <person name="Tice H."/>
            <person name="Bruce D."/>
            <person name="Goodwin L."/>
            <person name="Pitluck S."/>
            <person name="Munk A.C."/>
            <person name="Brettin T."/>
            <person name="Detter J.C."/>
            <person name="Han C."/>
            <person name="Tapia R."/>
            <person name="Larimer F."/>
            <person name="Land M."/>
            <person name="Hauser L."/>
            <person name="Kyrpides N."/>
            <person name="Anderson I."/>
            <person name="Wall J.D."/>
            <person name="Arkin A.P."/>
            <person name="Dehal P."/>
            <person name="Chivian D."/>
            <person name="Giles B."/>
            <person name="Hazen T.C."/>
        </authorList>
    </citation>
    <scope>NUCLEOTIDE SEQUENCE [LARGE SCALE GENOMIC DNA]</scope>
    <source>
        <strain evidence="3">ATCC 14822 / DSM 2638 / NCIMB 8403 / VKM B-1763</strain>
    </source>
</reference>
<dbReference type="RefSeq" id="WP_015852217.1">
    <property type="nucleotide sequence ID" value="NC_012881.1"/>
</dbReference>